<feature type="transmembrane region" description="Helical" evidence="6">
    <location>
        <begin position="164"/>
        <end position="183"/>
    </location>
</feature>
<dbReference type="GO" id="GO:0005315">
    <property type="term" value="F:phosphate transmembrane transporter activity"/>
    <property type="evidence" value="ECO:0007669"/>
    <property type="project" value="InterPro"/>
</dbReference>
<dbReference type="RefSeq" id="WP_089327900.1">
    <property type="nucleotide sequence ID" value="NZ_FZOR01000021.1"/>
</dbReference>
<dbReference type="OrthoDB" id="9779554at2"/>
<feature type="transmembrane region" description="Helical" evidence="6">
    <location>
        <begin position="132"/>
        <end position="152"/>
    </location>
</feature>
<dbReference type="EMBL" id="FZOR01000021">
    <property type="protein sequence ID" value="SNT26058.1"/>
    <property type="molecule type" value="Genomic_DNA"/>
</dbReference>
<feature type="region of interest" description="Disordered" evidence="7">
    <location>
        <begin position="1"/>
        <end position="27"/>
    </location>
</feature>
<feature type="transmembrane region" description="Helical" evidence="6">
    <location>
        <begin position="270"/>
        <end position="290"/>
    </location>
</feature>
<dbReference type="InterPro" id="IPR001204">
    <property type="entry name" value="Phos_transporter"/>
</dbReference>
<feature type="transmembrane region" description="Helical" evidence="6">
    <location>
        <begin position="36"/>
        <end position="55"/>
    </location>
</feature>
<reference evidence="8 9" key="1">
    <citation type="submission" date="2017-06" db="EMBL/GenBank/DDBJ databases">
        <authorList>
            <person name="Kim H.J."/>
            <person name="Triplett B.A."/>
        </authorList>
    </citation>
    <scope>NUCLEOTIDE SEQUENCE [LARGE SCALE GENOMIC DNA]</scope>
    <source>
        <strain evidence="8 9">DSM 44715</strain>
    </source>
</reference>
<accession>A0A239L833</accession>
<organism evidence="8 9">
    <name type="scientific">Actinomadura meyerae</name>
    <dbReference type="NCBI Taxonomy" id="240840"/>
    <lineage>
        <taxon>Bacteria</taxon>
        <taxon>Bacillati</taxon>
        <taxon>Actinomycetota</taxon>
        <taxon>Actinomycetes</taxon>
        <taxon>Streptosporangiales</taxon>
        <taxon>Thermomonosporaceae</taxon>
        <taxon>Actinomadura</taxon>
    </lineage>
</organism>
<gene>
    <name evidence="8" type="ORF">SAMN05443665_102149</name>
</gene>
<dbReference type="PANTHER" id="PTHR11101">
    <property type="entry name" value="PHOSPHATE TRANSPORTER"/>
    <property type="match status" value="1"/>
</dbReference>
<evidence type="ECO:0000256" key="4">
    <source>
        <dbReference type="ARBA" id="ARBA00022989"/>
    </source>
</evidence>
<proteinExistence type="inferred from homology"/>
<comment type="subcellular location">
    <subcellularLocation>
        <location evidence="1 6">Membrane</location>
        <topology evidence="1 6">Multi-pass membrane protein</topology>
    </subcellularLocation>
</comment>
<dbReference type="PANTHER" id="PTHR11101:SF80">
    <property type="entry name" value="PHOSPHATE TRANSPORTER"/>
    <property type="match status" value="1"/>
</dbReference>
<keyword evidence="9" id="KW-1185">Reference proteome</keyword>
<keyword evidence="2 6" id="KW-0813">Transport</keyword>
<dbReference type="Pfam" id="PF01384">
    <property type="entry name" value="PHO4"/>
    <property type="match status" value="1"/>
</dbReference>
<evidence type="ECO:0000313" key="9">
    <source>
        <dbReference type="Proteomes" id="UP000198318"/>
    </source>
</evidence>
<dbReference type="GO" id="GO:0016020">
    <property type="term" value="C:membrane"/>
    <property type="evidence" value="ECO:0007669"/>
    <property type="project" value="UniProtKB-SubCell"/>
</dbReference>
<dbReference type="AlphaFoldDB" id="A0A239L833"/>
<feature type="transmembrane region" description="Helical" evidence="6">
    <location>
        <begin position="357"/>
        <end position="383"/>
    </location>
</feature>
<feature type="transmembrane region" description="Helical" evidence="6">
    <location>
        <begin position="61"/>
        <end position="79"/>
    </location>
</feature>
<feature type="transmembrane region" description="Helical" evidence="6">
    <location>
        <begin position="195"/>
        <end position="216"/>
    </location>
</feature>
<feature type="transmembrane region" description="Helical" evidence="6">
    <location>
        <begin position="100"/>
        <end position="120"/>
    </location>
</feature>
<comment type="similarity">
    <text evidence="6">Belongs to the inorganic phosphate transporter (PiT) (TC 2.A.20) family.</text>
</comment>
<keyword evidence="4 6" id="KW-1133">Transmembrane helix</keyword>
<evidence type="ECO:0000256" key="1">
    <source>
        <dbReference type="ARBA" id="ARBA00004141"/>
    </source>
</evidence>
<sequence length="388" mass="40199">MSTAKDPGVTATREPAAEDDPASLGEQATRRVTGRAWLLLLAGILIVMIGGALGLRSDAQMAVLVLVVVVALVFDYTNGFHDAANAIATAVSTRALTPRVALGMAAAMNMIGALLGVGVAKTVSEVITPPDGLHGLTVVAAGVLGAITWNLITWYFGLPSSSSHALIGGVVGAGLASLSDVNWHTVVEKVAVPMVVSPVVGFCLAYLGMVAILWIFRRANPSRVGRRFRIAQTMSASSLALGHGLQDAQKTMGIIVLALVTTGHADGSTVPWWVVIVCAGALSAGTYAGGWRIMRTLGRKVIEVDPPKGFAAEATASVVLYTTAFIWHAPISTTHTITSAIMGAGATKRLSAVRWGVAGNILVAWVLTMPAAALVAAIVYYVVHFFGA</sequence>
<keyword evidence="3 6" id="KW-0812">Transmembrane</keyword>
<evidence type="ECO:0000256" key="7">
    <source>
        <dbReference type="SAM" id="MobiDB-lite"/>
    </source>
</evidence>
<evidence type="ECO:0000256" key="2">
    <source>
        <dbReference type="ARBA" id="ARBA00022448"/>
    </source>
</evidence>
<evidence type="ECO:0000256" key="6">
    <source>
        <dbReference type="RuleBase" id="RU363058"/>
    </source>
</evidence>
<dbReference type="Proteomes" id="UP000198318">
    <property type="component" value="Unassembled WGS sequence"/>
</dbReference>
<evidence type="ECO:0000313" key="8">
    <source>
        <dbReference type="EMBL" id="SNT26058.1"/>
    </source>
</evidence>
<evidence type="ECO:0000256" key="5">
    <source>
        <dbReference type="ARBA" id="ARBA00023136"/>
    </source>
</evidence>
<keyword evidence="5 6" id="KW-0472">Membrane</keyword>
<keyword evidence="6" id="KW-0592">Phosphate transport</keyword>
<evidence type="ECO:0000256" key="3">
    <source>
        <dbReference type="ARBA" id="ARBA00022692"/>
    </source>
</evidence>
<protein>
    <recommendedName>
        <fullName evidence="6">Phosphate transporter</fullName>
    </recommendedName>
</protein>
<name>A0A239L833_9ACTN</name>
<dbReference type="GO" id="GO:0035435">
    <property type="term" value="P:phosphate ion transmembrane transport"/>
    <property type="evidence" value="ECO:0007669"/>
    <property type="project" value="TreeGrafter"/>
</dbReference>